<keyword evidence="5 6" id="KW-0472">Membrane</keyword>
<evidence type="ECO:0000313" key="7">
    <source>
        <dbReference type="EMBL" id="ADO64240.1"/>
    </source>
</evidence>
<feature type="transmembrane region" description="Helical" evidence="6">
    <location>
        <begin position="353"/>
        <end position="372"/>
    </location>
</feature>
<feature type="transmembrane region" description="Helical" evidence="6">
    <location>
        <begin position="327"/>
        <end position="347"/>
    </location>
</feature>
<protein>
    <submittedName>
        <fullName evidence="7">Wzx</fullName>
    </submittedName>
</protein>
<feature type="transmembrane region" description="Helical" evidence="6">
    <location>
        <begin position="134"/>
        <end position="153"/>
    </location>
</feature>
<accession>E5F0S9</accession>
<dbReference type="PANTHER" id="PTHR30250:SF11">
    <property type="entry name" value="O-ANTIGEN TRANSPORTER-RELATED"/>
    <property type="match status" value="1"/>
</dbReference>
<feature type="transmembrane region" description="Helical" evidence="6">
    <location>
        <begin position="81"/>
        <end position="99"/>
    </location>
</feature>
<evidence type="ECO:0000256" key="5">
    <source>
        <dbReference type="ARBA" id="ARBA00023136"/>
    </source>
</evidence>
<dbReference type="EMBL" id="HM099886">
    <property type="protein sequence ID" value="ADO64240.1"/>
    <property type="molecule type" value="Genomic_DNA"/>
</dbReference>
<dbReference type="AlphaFoldDB" id="E5F0S9"/>
<proteinExistence type="predicted"/>
<gene>
    <name evidence="7" type="primary">wzx</name>
</gene>
<dbReference type="GO" id="GO:0005886">
    <property type="term" value="C:plasma membrane"/>
    <property type="evidence" value="ECO:0007669"/>
    <property type="project" value="UniProtKB-SubCell"/>
</dbReference>
<sequence>MYSPEEFGIVTFFLAITSCAISVSSLRYATAIPIVKGEKEFLASIVSSSAIVAATSVLFWLVIYSFNFEFFRPIFEVKDIAVTYIIVMSINNILINVIIRRGEYKAIGLAKISSATILNLSRLLAGLLSIENGLVVSLIISELVTLFVILYSIKPASFLIIRERTLKKNNILDFLKKYKRYPIFQVPSQASLIVTQYAPVFLLSISFDASYVGIYAMANNLVNMPVNSFGLALSQIFYGEFSKEHNQEKMLKTSLIIIGSIVTVTIPILLIFYLYGESIIALLLGNRWQFVYEVSFYMLILGATKLCVSSISQSFNIFDKQSFQLKLNILSLFSSYSSLFLSMKIGVGFLETIYIYSICSSIANVIIAIFILRMIKLCTKINAF</sequence>
<evidence type="ECO:0000256" key="4">
    <source>
        <dbReference type="ARBA" id="ARBA00022989"/>
    </source>
</evidence>
<evidence type="ECO:0000256" key="2">
    <source>
        <dbReference type="ARBA" id="ARBA00022475"/>
    </source>
</evidence>
<dbReference type="PANTHER" id="PTHR30250">
    <property type="entry name" value="PST FAMILY PREDICTED COLANIC ACID TRANSPORTER"/>
    <property type="match status" value="1"/>
</dbReference>
<dbReference type="InterPro" id="IPR050833">
    <property type="entry name" value="Poly_Biosynth_Transport"/>
</dbReference>
<feature type="transmembrane region" description="Helical" evidence="6">
    <location>
        <begin position="6"/>
        <end position="29"/>
    </location>
</feature>
<reference evidence="7" key="2">
    <citation type="journal article" date="2010" name="Infect. Immun.">
        <title>Evidence for the horizontal transfer of an unusual capsular polysaccharide biosynthesis locus in marine bacteria.</title>
        <authorList>
            <person name="Nakhamchik A."/>
            <person name="Wilde C."/>
            <person name="Chong H."/>
            <person name="Rowe-Magnus D.A."/>
        </authorList>
    </citation>
    <scope>NUCLEOTIDE SEQUENCE</scope>
    <source>
        <strain evidence="7">ATCC 27562</strain>
    </source>
</reference>
<keyword evidence="4 6" id="KW-1133">Transmembrane helix</keyword>
<keyword evidence="3 6" id="KW-0812">Transmembrane</keyword>
<comment type="subcellular location">
    <subcellularLocation>
        <location evidence="1">Cell membrane</location>
        <topology evidence="1">Multi-pass membrane protein</topology>
    </subcellularLocation>
</comment>
<feature type="transmembrane region" description="Helical" evidence="6">
    <location>
        <begin position="41"/>
        <end position="61"/>
    </location>
</feature>
<dbReference type="Pfam" id="PF13440">
    <property type="entry name" value="Polysacc_synt_3"/>
    <property type="match status" value="1"/>
</dbReference>
<evidence type="ECO:0000256" key="6">
    <source>
        <dbReference type="SAM" id="Phobius"/>
    </source>
</evidence>
<feature type="transmembrane region" description="Helical" evidence="6">
    <location>
        <begin position="295"/>
        <end position="315"/>
    </location>
</feature>
<keyword evidence="2" id="KW-1003">Cell membrane</keyword>
<reference evidence="7" key="1">
    <citation type="journal article" date="2007" name="Infect. Immun.">
        <title>Identification of a Wzy polymerase required for group IV capsular polysaccharide and lipopolysaccharide biosynthesis in Vibrio vulnificus.</title>
        <authorList>
            <person name="Nakhamchik A."/>
            <person name="Wilde C."/>
            <person name="Rowe-Magnus D.A."/>
        </authorList>
    </citation>
    <scope>NUCLEOTIDE SEQUENCE</scope>
    <source>
        <strain evidence="7">ATCC 27562</strain>
    </source>
</reference>
<evidence type="ECO:0000256" key="1">
    <source>
        <dbReference type="ARBA" id="ARBA00004651"/>
    </source>
</evidence>
<feature type="transmembrane region" description="Helical" evidence="6">
    <location>
        <begin position="106"/>
        <end position="128"/>
    </location>
</feature>
<evidence type="ECO:0000256" key="3">
    <source>
        <dbReference type="ARBA" id="ARBA00022692"/>
    </source>
</evidence>
<organism evidence="7">
    <name type="scientific">Vibrio vulnificus</name>
    <dbReference type="NCBI Taxonomy" id="672"/>
    <lineage>
        <taxon>Bacteria</taxon>
        <taxon>Pseudomonadati</taxon>
        <taxon>Pseudomonadota</taxon>
        <taxon>Gammaproteobacteria</taxon>
        <taxon>Vibrionales</taxon>
        <taxon>Vibrionaceae</taxon>
        <taxon>Vibrio</taxon>
    </lineage>
</organism>
<name>E5F0S9_VIBVL</name>
<feature type="transmembrane region" description="Helical" evidence="6">
    <location>
        <begin position="253"/>
        <end position="275"/>
    </location>
</feature>